<dbReference type="EMBL" id="MHCP01000007">
    <property type="protein sequence ID" value="OGY24505.1"/>
    <property type="molecule type" value="Genomic_DNA"/>
</dbReference>
<comment type="caution">
    <text evidence="2">The sequence shown here is derived from an EMBL/GenBank/DDBJ whole genome shotgun (WGS) entry which is preliminary data.</text>
</comment>
<evidence type="ECO:0000313" key="3">
    <source>
        <dbReference type="Proteomes" id="UP000176631"/>
    </source>
</evidence>
<protein>
    <submittedName>
        <fullName evidence="2">Uncharacterized protein</fullName>
    </submittedName>
</protein>
<sequence>MKKLSLIKTIDELALPVILIVAARYLGIFISAFLTPVKYSFSTNYDLLSAPFVKFVENTDLFAANSFSWLITSLLVAFISGFVAFRNLYLHEDWLHPKQARHIYKQRLDHFIINANEAFHQGISWFIIAVLILALSIAEFISGALSTLAFGFTISVSTVLIFLFWRSLQREIRLDRKEK</sequence>
<gene>
    <name evidence="2" type="ORF">A2172_02730</name>
</gene>
<feature type="transmembrane region" description="Helical" evidence="1">
    <location>
        <begin position="148"/>
        <end position="168"/>
    </location>
</feature>
<reference evidence="2 3" key="1">
    <citation type="journal article" date="2016" name="Nat. Commun.">
        <title>Thousands of microbial genomes shed light on interconnected biogeochemical processes in an aquifer system.</title>
        <authorList>
            <person name="Anantharaman K."/>
            <person name="Brown C.T."/>
            <person name="Hug L.A."/>
            <person name="Sharon I."/>
            <person name="Castelle C.J."/>
            <person name="Probst A.J."/>
            <person name="Thomas B.C."/>
            <person name="Singh A."/>
            <person name="Wilkins M.J."/>
            <person name="Karaoz U."/>
            <person name="Brodie E.L."/>
            <person name="Williams K.H."/>
            <person name="Hubbard S.S."/>
            <person name="Banfield J.F."/>
        </authorList>
    </citation>
    <scope>NUCLEOTIDE SEQUENCE [LARGE SCALE GENOMIC DNA]</scope>
</reference>
<organism evidence="2 3">
    <name type="scientific">Candidatus Woykebacteria bacterium RBG_13_40_15</name>
    <dbReference type="NCBI Taxonomy" id="1802593"/>
    <lineage>
        <taxon>Bacteria</taxon>
        <taxon>Candidatus Woykeibacteriota</taxon>
    </lineage>
</organism>
<dbReference type="Proteomes" id="UP000176631">
    <property type="component" value="Unassembled WGS sequence"/>
</dbReference>
<keyword evidence="1" id="KW-0472">Membrane</keyword>
<feature type="transmembrane region" description="Helical" evidence="1">
    <location>
        <begin position="67"/>
        <end position="89"/>
    </location>
</feature>
<evidence type="ECO:0000256" key="1">
    <source>
        <dbReference type="SAM" id="Phobius"/>
    </source>
</evidence>
<name>A0A1G1WA16_9BACT</name>
<proteinExistence type="predicted"/>
<accession>A0A1G1WA16</accession>
<keyword evidence="1" id="KW-1133">Transmembrane helix</keyword>
<feature type="transmembrane region" description="Helical" evidence="1">
    <location>
        <begin position="12"/>
        <end position="34"/>
    </location>
</feature>
<evidence type="ECO:0000313" key="2">
    <source>
        <dbReference type="EMBL" id="OGY24505.1"/>
    </source>
</evidence>
<dbReference type="AlphaFoldDB" id="A0A1G1WA16"/>
<keyword evidence="1" id="KW-0812">Transmembrane</keyword>